<keyword evidence="2" id="KW-1185">Reference proteome</keyword>
<sequence length="67" mass="8262">MFYELVDIPQHMSMYGVIRWSFEPHCSLFDRRNELARFPRHQKSRDIFFFESTPLHPFLVNDRLFVI</sequence>
<organism evidence="1 2">
    <name type="scientific">Phaeosphaeria nodorum (strain SN15 / ATCC MYA-4574 / FGSC 10173)</name>
    <name type="common">Glume blotch fungus</name>
    <name type="synonym">Parastagonospora nodorum</name>
    <dbReference type="NCBI Taxonomy" id="321614"/>
    <lineage>
        <taxon>Eukaryota</taxon>
        <taxon>Fungi</taxon>
        <taxon>Dikarya</taxon>
        <taxon>Ascomycota</taxon>
        <taxon>Pezizomycotina</taxon>
        <taxon>Dothideomycetes</taxon>
        <taxon>Pleosporomycetidae</taxon>
        <taxon>Pleosporales</taxon>
        <taxon>Pleosporineae</taxon>
        <taxon>Phaeosphaeriaceae</taxon>
        <taxon>Parastagonospora</taxon>
    </lineage>
</organism>
<name>A0A7U2FDE0_PHANO</name>
<evidence type="ECO:0000313" key="1">
    <source>
        <dbReference type="EMBL" id="QRD00896.1"/>
    </source>
</evidence>
<reference evidence="2" key="1">
    <citation type="journal article" date="2021" name="BMC Genomics">
        <title>Chromosome-level genome assembly and manually-curated proteome of model necrotroph Parastagonospora nodorum Sn15 reveals a genome-wide trove of candidate effector homologs, and redundancy of virulence-related functions within an accessory chromosome.</title>
        <authorList>
            <person name="Bertazzoni S."/>
            <person name="Jones D.A.B."/>
            <person name="Phan H.T."/>
            <person name="Tan K.-C."/>
            <person name="Hane J.K."/>
        </authorList>
    </citation>
    <scope>NUCLEOTIDE SEQUENCE [LARGE SCALE GENOMIC DNA]</scope>
    <source>
        <strain evidence="2">SN15 / ATCC MYA-4574 / FGSC 10173)</strain>
    </source>
</reference>
<dbReference type="VEuPathDB" id="FungiDB:JI435_415930"/>
<dbReference type="Proteomes" id="UP000663193">
    <property type="component" value="Chromosome 11"/>
</dbReference>
<accession>A0A7U2FDE0</accession>
<gene>
    <name evidence="1" type="ORF">JI435_415930</name>
</gene>
<dbReference type="EMBL" id="CP069033">
    <property type="protein sequence ID" value="QRD00896.1"/>
    <property type="molecule type" value="Genomic_DNA"/>
</dbReference>
<protein>
    <submittedName>
        <fullName evidence="1">Uncharacterized protein</fullName>
    </submittedName>
</protein>
<evidence type="ECO:0000313" key="2">
    <source>
        <dbReference type="Proteomes" id="UP000663193"/>
    </source>
</evidence>
<dbReference type="AlphaFoldDB" id="A0A7U2FDE0"/>
<proteinExistence type="predicted"/>